<keyword evidence="1" id="KW-0812">Transmembrane</keyword>
<organism evidence="2 3">
    <name type="scientific">Lignipirellula cremea</name>
    <dbReference type="NCBI Taxonomy" id="2528010"/>
    <lineage>
        <taxon>Bacteria</taxon>
        <taxon>Pseudomonadati</taxon>
        <taxon>Planctomycetota</taxon>
        <taxon>Planctomycetia</taxon>
        <taxon>Pirellulales</taxon>
        <taxon>Pirellulaceae</taxon>
        <taxon>Lignipirellula</taxon>
    </lineage>
</organism>
<keyword evidence="3" id="KW-1185">Reference proteome</keyword>
<dbReference type="AlphaFoldDB" id="A0A518E151"/>
<sequence>MSKPFPQASASRGFPLAALLIIIALAAYMAMLFSLTKNAAFVPLGMFLGTLIGGWCGLNYPRQILAGLGIGFLVGTMAGLAQGVPLGGTLQLWIGSLVVAFALVGFATAARMMEDRQPLADEKPVLAEVVNDLYPLAEVHPLNDASLFDKGSLLESGSLPDIEVPPPKFPDA</sequence>
<evidence type="ECO:0000256" key="1">
    <source>
        <dbReference type="SAM" id="Phobius"/>
    </source>
</evidence>
<accession>A0A518E151</accession>
<dbReference type="Proteomes" id="UP000317648">
    <property type="component" value="Chromosome"/>
</dbReference>
<dbReference type="KEGG" id="lcre:Pla8534_56590"/>
<reference evidence="2 3" key="1">
    <citation type="submission" date="2019-02" db="EMBL/GenBank/DDBJ databases">
        <title>Deep-cultivation of Planctomycetes and their phenomic and genomic characterization uncovers novel biology.</title>
        <authorList>
            <person name="Wiegand S."/>
            <person name="Jogler M."/>
            <person name="Boedeker C."/>
            <person name="Pinto D."/>
            <person name="Vollmers J."/>
            <person name="Rivas-Marin E."/>
            <person name="Kohn T."/>
            <person name="Peeters S.H."/>
            <person name="Heuer A."/>
            <person name="Rast P."/>
            <person name="Oberbeckmann S."/>
            <person name="Bunk B."/>
            <person name="Jeske O."/>
            <person name="Meyerdierks A."/>
            <person name="Storesund J.E."/>
            <person name="Kallscheuer N."/>
            <person name="Luecker S."/>
            <person name="Lage O.M."/>
            <person name="Pohl T."/>
            <person name="Merkel B.J."/>
            <person name="Hornburger P."/>
            <person name="Mueller R.-W."/>
            <person name="Bruemmer F."/>
            <person name="Labrenz M."/>
            <person name="Spormann A.M."/>
            <person name="Op den Camp H."/>
            <person name="Overmann J."/>
            <person name="Amann R."/>
            <person name="Jetten M.S.M."/>
            <person name="Mascher T."/>
            <person name="Medema M.H."/>
            <person name="Devos D.P."/>
            <person name="Kaster A.-K."/>
            <person name="Ovreas L."/>
            <person name="Rohde M."/>
            <person name="Galperin M.Y."/>
            <person name="Jogler C."/>
        </authorList>
    </citation>
    <scope>NUCLEOTIDE SEQUENCE [LARGE SCALE GENOMIC DNA]</scope>
    <source>
        <strain evidence="2 3">Pla85_3_4</strain>
    </source>
</reference>
<evidence type="ECO:0000313" key="2">
    <source>
        <dbReference type="EMBL" id="QDU97802.1"/>
    </source>
</evidence>
<feature type="transmembrane region" description="Helical" evidence="1">
    <location>
        <begin position="90"/>
        <end position="110"/>
    </location>
</feature>
<evidence type="ECO:0000313" key="3">
    <source>
        <dbReference type="Proteomes" id="UP000317648"/>
    </source>
</evidence>
<feature type="transmembrane region" description="Helical" evidence="1">
    <location>
        <begin position="39"/>
        <end position="58"/>
    </location>
</feature>
<proteinExistence type="predicted"/>
<protein>
    <submittedName>
        <fullName evidence="2">Uncharacterized protein</fullName>
    </submittedName>
</protein>
<dbReference type="EMBL" id="CP036433">
    <property type="protein sequence ID" value="QDU97802.1"/>
    <property type="molecule type" value="Genomic_DNA"/>
</dbReference>
<gene>
    <name evidence="2" type="ORF">Pla8534_56590</name>
</gene>
<keyword evidence="1" id="KW-1133">Transmembrane helix</keyword>
<keyword evidence="1" id="KW-0472">Membrane</keyword>
<name>A0A518E151_9BACT</name>
<feature type="transmembrane region" description="Helical" evidence="1">
    <location>
        <begin position="12"/>
        <end position="33"/>
    </location>
</feature>
<dbReference type="RefSeq" id="WP_145056558.1">
    <property type="nucleotide sequence ID" value="NZ_CP036433.1"/>
</dbReference>
<feature type="transmembrane region" description="Helical" evidence="1">
    <location>
        <begin position="65"/>
        <end position="84"/>
    </location>
</feature>